<comment type="subunit">
    <text evidence="9">Forms a ternary complex with MCM helicase and DNA. Component of the archaeal exosome complex.</text>
</comment>
<evidence type="ECO:0000256" key="4">
    <source>
        <dbReference type="ARBA" id="ARBA00022695"/>
    </source>
</evidence>
<dbReference type="GO" id="GO:0006269">
    <property type="term" value="P:DNA replication, synthesis of primer"/>
    <property type="evidence" value="ECO:0007669"/>
    <property type="project" value="UniProtKB-UniRule"/>
</dbReference>
<dbReference type="PANTHER" id="PTHR30313:SF2">
    <property type="entry name" value="DNA PRIMASE"/>
    <property type="match status" value="1"/>
</dbReference>
<keyword evidence="2 9" id="KW-0639">Primosome</keyword>
<comment type="function">
    <text evidence="9">RNA polymerase that catalyzes the synthesis of short RNA molecules used as primers for DNA polymerase during DNA replication. Also part of the exosome, which is a complex involved in RNA degradation. Acts as a poly(A)-binding protein that enhances the interaction between heteropolymeric, adenine-rich transcripts and the exosome.</text>
</comment>
<evidence type="ECO:0000256" key="9">
    <source>
        <dbReference type="HAMAP-Rule" id="MF_00007"/>
    </source>
</evidence>
<organism evidence="12 13">
    <name type="scientific">Methanonatronarchaeum thermophilum</name>
    <dbReference type="NCBI Taxonomy" id="1927129"/>
    <lineage>
        <taxon>Archaea</taxon>
        <taxon>Methanobacteriati</taxon>
        <taxon>Methanobacteriota</taxon>
        <taxon>Methanonatronarchaeia</taxon>
        <taxon>Methanonatronarchaeales</taxon>
        <taxon>Methanonatronarchaeaceae</taxon>
        <taxon>Methanonatronarchaeum</taxon>
    </lineage>
</organism>
<keyword evidence="4 9" id="KW-0548">Nucleotidyltransferase</keyword>
<dbReference type="OrthoDB" id="8643at2157"/>
<dbReference type="GO" id="GO:0000178">
    <property type="term" value="C:exosome (RNase complex)"/>
    <property type="evidence" value="ECO:0007669"/>
    <property type="project" value="UniProtKB-KW"/>
</dbReference>
<dbReference type="RefSeq" id="WP_086636997.1">
    <property type="nucleotide sequence ID" value="NZ_MRZU01000003.1"/>
</dbReference>
<evidence type="ECO:0000256" key="8">
    <source>
        <dbReference type="ARBA" id="ARBA00023163"/>
    </source>
</evidence>
<name>A0A1Y3GF63_9EURY</name>
<dbReference type="GO" id="GO:0005737">
    <property type="term" value="C:cytoplasm"/>
    <property type="evidence" value="ECO:0007669"/>
    <property type="project" value="TreeGrafter"/>
</dbReference>
<evidence type="ECO:0000256" key="7">
    <source>
        <dbReference type="ARBA" id="ARBA00022842"/>
    </source>
</evidence>
<feature type="compositionally biased region" description="Basic and acidic residues" evidence="10">
    <location>
        <begin position="310"/>
        <end position="320"/>
    </location>
</feature>
<dbReference type="GO" id="GO:0008143">
    <property type="term" value="F:poly(A) binding"/>
    <property type="evidence" value="ECO:0007669"/>
    <property type="project" value="InterPro"/>
</dbReference>
<dbReference type="NCBIfam" id="NF003108">
    <property type="entry name" value="PRK04031.1-1"/>
    <property type="match status" value="1"/>
</dbReference>
<evidence type="ECO:0000313" key="13">
    <source>
        <dbReference type="Proteomes" id="UP000195137"/>
    </source>
</evidence>
<dbReference type="Pfam" id="PF13662">
    <property type="entry name" value="Toprim_4"/>
    <property type="match status" value="1"/>
</dbReference>
<dbReference type="CDD" id="cd01029">
    <property type="entry name" value="TOPRIM_primases"/>
    <property type="match status" value="1"/>
</dbReference>
<dbReference type="Gene3D" id="3.40.1360.10">
    <property type="match status" value="1"/>
</dbReference>
<protein>
    <recommendedName>
        <fullName evidence="9">DNA primase DnaG</fullName>
        <ecNumber evidence="9">2.7.7.101</ecNumber>
    </recommendedName>
</protein>
<keyword evidence="8 9" id="KW-0804">Transcription</keyword>
<keyword evidence="9" id="KW-0271">Exosome</keyword>
<accession>A0A1Y3GF63</accession>
<feature type="compositionally biased region" description="Acidic residues" evidence="10">
    <location>
        <begin position="292"/>
        <end position="309"/>
    </location>
</feature>
<keyword evidence="6" id="KW-0479">Metal-binding</keyword>
<dbReference type="HAMAP" id="MF_00007">
    <property type="entry name" value="DNA_primase_DnaG_arc"/>
    <property type="match status" value="1"/>
</dbReference>
<dbReference type="InterPro" id="IPR020607">
    <property type="entry name" value="Primase_DnaG_arc"/>
</dbReference>
<comment type="catalytic activity">
    <reaction evidence="9">
        <text>ssDNA + n NTP = ssDNA/pppN(pN)n-1 hybrid + (n-1) diphosphate.</text>
        <dbReference type="EC" id="2.7.7.101"/>
    </reaction>
</comment>
<keyword evidence="13" id="KW-1185">Reference proteome</keyword>
<dbReference type="InterPro" id="IPR006171">
    <property type="entry name" value="TOPRIM_dom"/>
</dbReference>
<evidence type="ECO:0000259" key="11">
    <source>
        <dbReference type="PROSITE" id="PS50880"/>
    </source>
</evidence>
<dbReference type="Proteomes" id="UP000195137">
    <property type="component" value="Unassembled WGS sequence"/>
</dbReference>
<feature type="compositionally biased region" description="Basic residues" evidence="10">
    <location>
        <begin position="321"/>
        <end position="355"/>
    </location>
</feature>
<evidence type="ECO:0000256" key="10">
    <source>
        <dbReference type="SAM" id="MobiDB-lite"/>
    </source>
</evidence>
<dbReference type="SMART" id="SM00493">
    <property type="entry name" value="TOPRIM"/>
    <property type="match status" value="1"/>
</dbReference>
<comment type="caution">
    <text evidence="12">The sequence shown here is derived from an EMBL/GenBank/DDBJ whole genome shotgun (WGS) entry which is preliminary data.</text>
</comment>
<feature type="domain" description="Toprim" evidence="11">
    <location>
        <begin position="169"/>
        <end position="243"/>
    </location>
</feature>
<dbReference type="EC" id="2.7.7.101" evidence="9"/>
<comment type="similarity">
    <text evidence="9">Belongs to the archaeal DnaG primase family.</text>
</comment>
<gene>
    <name evidence="9" type="primary">dnaG</name>
    <name evidence="12" type="ORF">AMET1_0594</name>
</gene>
<keyword evidence="5 9" id="KW-0235">DNA replication</keyword>
<evidence type="ECO:0000313" key="12">
    <source>
        <dbReference type="EMBL" id="OUJ18943.1"/>
    </source>
</evidence>
<dbReference type="EMBL" id="MRZU01000003">
    <property type="protein sequence ID" value="OUJ18943.1"/>
    <property type="molecule type" value="Genomic_DNA"/>
</dbReference>
<evidence type="ECO:0000256" key="5">
    <source>
        <dbReference type="ARBA" id="ARBA00022705"/>
    </source>
</evidence>
<dbReference type="PANTHER" id="PTHR30313">
    <property type="entry name" value="DNA PRIMASE"/>
    <property type="match status" value="1"/>
</dbReference>
<sequence length="483" mass="53822">MQNFGEAKYLIHAQIKANGVVEKPDVVGAIFGQTEGLIGDSSDLRELQKGGKVGRIKVDISSNDGRSNGEVLIPSSLNKIETAILAASLETIERIGPCKANIRVTDVEDVRETKRDRIVDRAKEILSNMFEETEMEDEEIAKTVKRSFGETGITTYKGLNSGPNVRSSDAILIVEGRSDVLNLLDFGIKNSIAIEGTDMPDQIEDICRNKTVTAFLDGDRGGDLILKELLQRAKIDYVARAPDGKQVEELDHSEVLEALRKKKPVSQIKKEIRLSKKSKTPKDSAKEKPPEQDEPELDEPELDEPELNEIEEKQKTEVQRKLSKQNNGKRSKILQKAKKGLQKAKKSKNKLKTKASQKEQEKKQEDVDYEDNAEQTTETIETEQEPQTIRELYDETLQSVEGTLKAKMLDGNSQVISEVAVRDLAKSIKEGNGSVKTVIFDGVITQRLLDICSDRKVKRLVGVKMGNVSKKPSDVMALTKQEL</sequence>
<feature type="compositionally biased region" description="Basic and acidic residues" evidence="10">
    <location>
        <begin position="356"/>
        <end position="366"/>
    </location>
</feature>
<reference evidence="12 13" key="1">
    <citation type="submission" date="2016-12" db="EMBL/GenBank/DDBJ databases">
        <title>Discovery of methanogenic haloarchaea.</title>
        <authorList>
            <person name="Sorokin D.Y."/>
            <person name="Makarova K.S."/>
            <person name="Abbas B."/>
            <person name="Ferrer M."/>
            <person name="Golyshin P.N."/>
        </authorList>
    </citation>
    <scope>NUCLEOTIDE SEQUENCE [LARGE SCALE GENOMIC DNA]</scope>
    <source>
        <strain evidence="12">AMET1</strain>
    </source>
</reference>
<dbReference type="GO" id="GO:0000428">
    <property type="term" value="C:DNA-directed RNA polymerase complex"/>
    <property type="evidence" value="ECO:0007669"/>
    <property type="project" value="UniProtKB-KW"/>
</dbReference>
<dbReference type="InterPro" id="IPR050219">
    <property type="entry name" value="DnaG_primase"/>
</dbReference>
<proteinExistence type="inferred from homology"/>
<evidence type="ECO:0000256" key="6">
    <source>
        <dbReference type="ARBA" id="ARBA00022723"/>
    </source>
</evidence>
<keyword evidence="1 9" id="KW-0240">DNA-directed RNA polymerase</keyword>
<evidence type="ECO:0000256" key="1">
    <source>
        <dbReference type="ARBA" id="ARBA00022478"/>
    </source>
</evidence>
<dbReference type="AlphaFoldDB" id="A0A1Y3GF63"/>
<dbReference type="GO" id="GO:1990077">
    <property type="term" value="C:primosome complex"/>
    <property type="evidence" value="ECO:0007669"/>
    <property type="project" value="UniProtKB-KW"/>
</dbReference>
<feature type="compositionally biased region" description="Low complexity" evidence="10">
    <location>
        <begin position="374"/>
        <end position="386"/>
    </location>
</feature>
<feature type="region of interest" description="Disordered" evidence="10">
    <location>
        <begin position="267"/>
        <end position="386"/>
    </location>
</feature>
<dbReference type="GO" id="GO:0003899">
    <property type="term" value="F:DNA-directed RNA polymerase activity"/>
    <property type="evidence" value="ECO:0007669"/>
    <property type="project" value="UniProtKB-UniRule"/>
</dbReference>
<evidence type="ECO:0000256" key="3">
    <source>
        <dbReference type="ARBA" id="ARBA00022679"/>
    </source>
</evidence>
<dbReference type="GO" id="GO:0046872">
    <property type="term" value="F:metal ion binding"/>
    <property type="evidence" value="ECO:0007669"/>
    <property type="project" value="UniProtKB-KW"/>
</dbReference>
<dbReference type="SUPFAM" id="SSF56731">
    <property type="entry name" value="DNA primase core"/>
    <property type="match status" value="1"/>
</dbReference>
<feature type="compositionally biased region" description="Basic and acidic residues" evidence="10">
    <location>
        <begin position="268"/>
        <end position="291"/>
    </location>
</feature>
<keyword evidence="7" id="KW-0460">Magnesium</keyword>
<dbReference type="InterPro" id="IPR034154">
    <property type="entry name" value="TOPRIM_DnaG/twinkle"/>
</dbReference>
<evidence type="ECO:0000256" key="2">
    <source>
        <dbReference type="ARBA" id="ARBA00022515"/>
    </source>
</evidence>
<dbReference type="PROSITE" id="PS50880">
    <property type="entry name" value="TOPRIM"/>
    <property type="match status" value="1"/>
</dbReference>
<keyword evidence="3 9" id="KW-0808">Transferase</keyword>